<dbReference type="PANTHER" id="PTHR31343">
    <property type="entry name" value="T15D22.8"/>
    <property type="match status" value="1"/>
</dbReference>
<dbReference type="OrthoDB" id="784906at2759"/>
<dbReference type="PANTHER" id="PTHR31343:SF5">
    <property type="entry name" value="DUF789 FAMILY PROTEIN"/>
    <property type="match status" value="1"/>
</dbReference>
<evidence type="ECO:0008006" key="4">
    <source>
        <dbReference type="Google" id="ProtNLM"/>
    </source>
</evidence>
<feature type="compositionally biased region" description="Low complexity" evidence="1">
    <location>
        <begin position="188"/>
        <end position="201"/>
    </location>
</feature>
<feature type="compositionally biased region" description="Basic residues" evidence="1">
    <location>
        <begin position="22"/>
        <end position="39"/>
    </location>
</feature>
<dbReference type="InterPro" id="IPR008507">
    <property type="entry name" value="DUF789"/>
</dbReference>
<feature type="compositionally biased region" description="Polar residues" evidence="1">
    <location>
        <begin position="47"/>
        <end position="56"/>
    </location>
</feature>
<evidence type="ECO:0000313" key="3">
    <source>
        <dbReference type="Proteomes" id="UP001141552"/>
    </source>
</evidence>
<protein>
    <recommendedName>
        <fullName evidence="4">DUF789 domain-containing protein</fullName>
    </recommendedName>
</protein>
<dbReference type="Pfam" id="PF05623">
    <property type="entry name" value="DUF789"/>
    <property type="match status" value="1"/>
</dbReference>
<keyword evidence="3" id="KW-1185">Reference proteome</keyword>
<comment type="caution">
    <text evidence="2">The sequence shown here is derived from an EMBL/GenBank/DDBJ whole genome shotgun (WGS) entry which is preliminary data.</text>
</comment>
<dbReference type="EMBL" id="JAKUCV010003079">
    <property type="protein sequence ID" value="KAJ4840301.1"/>
    <property type="molecule type" value="Genomic_DNA"/>
</dbReference>
<proteinExistence type="predicted"/>
<gene>
    <name evidence="2" type="ORF">Tsubulata_049468</name>
</gene>
<evidence type="ECO:0000256" key="1">
    <source>
        <dbReference type="SAM" id="MobiDB-lite"/>
    </source>
</evidence>
<name>A0A9Q0JEZ6_9ROSI</name>
<accession>A0A9Q0JEZ6</accession>
<organism evidence="2 3">
    <name type="scientific">Turnera subulata</name>
    <dbReference type="NCBI Taxonomy" id="218843"/>
    <lineage>
        <taxon>Eukaryota</taxon>
        <taxon>Viridiplantae</taxon>
        <taxon>Streptophyta</taxon>
        <taxon>Embryophyta</taxon>
        <taxon>Tracheophyta</taxon>
        <taxon>Spermatophyta</taxon>
        <taxon>Magnoliopsida</taxon>
        <taxon>eudicotyledons</taxon>
        <taxon>Gunneridae</taxon>
        <taxon>Pentapetalae</taxon>
        <taxon>rosids</taxon>
        <taxon>fabids</taxon>
        <taxon>Malpighiales</taxon>
        <taxon>Passifloraceae</taxon>
        <taxon>Turnera</taxon>
    </lineage>
</organism>
<evidence type="ECO:0000313" key="2">
    <source>
        <dbReference type="EMBL" id="KAJ4840301.1"/>
    </source>
</evidence>
<dbReference type="Proteomes" id="UP001141552">
    <property type="component" value="Unassembled WGS sequence"/>
</dbReference>
<dbReference type="AlphaFoldDB" id="A0A9Q0JEZ6"/>
<sequence>MLGTGLQFGRVRSEDLVYIPVKSRKSQNQKPKQHQQQQKKAKDNDNLHSSSTNKDCSSPAKGNDDGKILAPNGAVSAEATKPPSTTLASNLERFLESTTPSVPAQYFSKTTMRGLRTCDVEFQPYFTLGDLWESFKEWSAYGAGVPLILNGSNRVVQYYVPYLSGIQLYGESTSSSPKSRQAGEDSDGYYYRDSSSDGSSDCEFEKGLKFSRELLSRRHLASDIPFRIGSLSISDDRSTNQEGFSSDEGETGNSRGRLLFEFLEQDTPYSREPLADKISDLACRYPGLNTIRSCDLLPVSWMSVAWYPIYRIPTGPTLKDLDACFLTYHSLSTPMAGSGGTQPQIVITPGEIEGIQIISLPVFGMASYKFKGSMWTQNGVSELQLASSLMKAADSWLRLLQVNHPDFQFFASHGMYQR</sequence>
<feature type="region of interest" description="Disordered" evidence="1">
    <location>
        <begin position="19"/>
        <end position="84"/>
    </location>
</feature>
<reference evidence="2" key="2">
    <citation type="journal article" date="2023" name="Plants (Basel)">
        <title>Annotation of the Turnera subulata (Passifloraceae) Draft Genome Reveals the S-Locus Evolved after the Divergence of Turneroideae from Passifloroideae in a Stepwise Manner.</title>
        <authorList>
            <person name="Henning P.M."/>
            <person name="Roalson E.H."/>
            <person name="Mir W."/>
            <person name="McCubbin A.G."/>
            <person name="Shore J.S."/>
        </authorList>
    </citation>
    <scope>NUCLEOTIDE SEQUENCE</scope>
    <source>
        <strain evidence="2">F60SS</strain>
    </source>
</reference>
<reference evidence="2" key="1">
    <citation type="submission" date="2022-02" db="EMBL/GenBank/DDBJ databases">
        <authorList>
            <person name="Henning P.M."/>
            <person name="McCubbin A.G."/>
            <person name="Shore J.S."/>
        </authorList>
    </citation>
    <scope>NUCLEOTIDE SEQUENCE</scope>
    <source>
        <strain evidence="2">F60SS</strain>
        <tissue evidence="2">Leaves</tissue>
    </source>
</reference>
<feature type="region of interest" description="Disordered" evidence="1">
    <location>
        <begin position="171"/>
        <end position="203"/>
    </location>
</feature>